<keyword evidence="1" id="KW-1133">Transmembrane helix</keyword>
<accession>A0AAN7SMC2</accession>
<sequence>MHNSEKHSETSNRVAVAMLILFGIILTAFSICRTQHIIEAGIETIDPATTLDCHRRLYTYRVTQADENGKQCWDTLSVLSCWGRCDSNEISDWRFPYKKSLHPVCIHYGRNKVVAILRHCEEGIKTSRSHNDKQKFLCRVFDKERSSGNSLINLEQYAVSLDIQISEIKTTLNSVKTLTKEFEGSSSDSVYKRLKSIIAHATGRILRLIFPKEQSAVKNELYADVLLLDANLEDSVTSPETANTSGTFSNP</sequence>
<dbReference type="PANTHER" id="PTHR11515">
    <property type="entry name" value="GLYCOPROTEIN HORMONE BETA CHAIN"/>
    <property type="match status" value="1"/>
</dbReference>
<dbReference type="GO" id="GO:0005737">
    <property type="term" value="C:cytoplasm"/>
    <property type="evidence" value="ECO:0007669"/>
    <property type="project" value="TreeGrafter"/>
</dbReference>
<dbReference type="EMBL" id="JARPUR010000005">
    <property type="protein sequence ID" value="KAK4875743.1"/>
    <property type="molecule type" value="Genomic_DNA"/>
</dbReference>
<dbReference type="GO" id="GO:0005179">
    <property type="term" value="F:hormone activity"/>
    <property type="evidence" value="ECO:0007669"/>
    <property type="project" value="InterPro"/>
</dbReference>
<dbReference type="Gene3D" id="2.10.90.10">
    <property type="entry name" value="Cystine-knot cytokines"/>
    <property type="match status" value="1"/>
</dbReference>
<comment type="caution">
    <text evidence="2">The sequence shown here is derived from an EMBL/GenBank/DDBJ whole genome shotgun (WGS) entry which is preliminary data.</text>
</comment>
<dbReference type="InterPro" id="IPR001545">
    <property type="entry name" value="Gonadotropin_bsu"/>
</dbReference>
<dbReference type="CDD" id="cd00069">
    <property type="entry name" value="GHB_like"/>
    <property type="match status" value="1"/>
</dbReference>
<keyword evidence="1" id="KW-0812">Transmembrane</keyword>
<dbReference type="PANTHER" id="PTHR11515:SF13">
    <property type="entry name" value="GLYCOPROTEIN HORMONE BETA 5, ISOFORM A"/>
    <property type="match status" value="1"/>
</dbReference>
<dbReference type="InterPro" id="IPR029034">
    <property type="entry name" value="Cystine-knot_cytokine"/>
</dbReference>
<gene>
    <name evidence="2" type="ORF">RN001_012165</name>
</gene>
<evidence type="ECO:0000256" key="1">
    <source>
        <dbReference type="SAM" id="Phobius"/>
    </source>
</evidence>
<keyword evidence="1" id="KW-0472">Membrane</keyword>
<keyword evidence="3" id="KW-1185">Reference proteome</keyword>
<evidence type="ECO:0000313" key="3">
    <source>
        <dbReference type="Proteomes" id="UP001353858"/>
    </source>
</evidence>
<organism evidence="2 3">
    <name type="scientific">Aquatica leii</name>
    <dbReference type="NCBI Taxonomy" id="1421715"/>
    <lineage>
        <taxon>Eukaryota</taxon>
        <taxon>Metazoa</taxon>
        <taxon>Ecdysozoa</taxon>
        <taxon>Arthropoda</taxon>
        <taxon>Hexapoda</taxon>
        <taxon>Insecta</taxon>
        <taxon>Pterygota</taxon>
        <taxon>Neoptera</taxon>
        <taxon>Endopterygota</taxon>
        <taxon>Coleoptera</taxon>
        <taxon>Polyphaga</taxon>
        <taxon>Elateriformia</taxon>
        <taxon>Elateroidea</taxon>
        <taxon>Lampyridae</taxon>
        <taxon>Luciolinae</taxon>
        <taxon>Aquatica</taxon>
    </lineage>
</organism>
<feature type="transmembrane region" description="Helical" evidence="1">
    <location>
        <begin position="12"/>
        <end position="31"/>
    </location>
</feature>
<dbReference type="AlphaFoldDB" id="A0AAN7SMC2"/>
<dbReference type="SUPFAM" id="SSF57501">
    <property type="entry name" value="Cystine-knot cytokines"/>
    <property type="match status" value="1"/>
</dbReference>
<evidence type="ECO:0000313" key="2">
    <source>
        <dbReference type="EMBL" id="KAK4875743.1"/>
    </source>
</evidence>
<dbReference type="GO" id="GO:0007186">
    <property type="term" value="P:G protein-coupled receptor signaling pathway"/>
    <property type="evidence" value="ECO:0007669"/>
    <property type="project" value="TreeGrafter"/>
</dbReference>
<proteinExistence type="predicted"/>
<dbReference type="GO" id="GO:0005615">
    <property type="term" value="C:extracellular space"/>
    <property type="evidence" value="ECO:0007669"/>
    <property type="project" value="TreeGrafter"/>
</dbReference>
<name>A0AAN7SMC2_9COLE</name>
<protein>
    <submittedName>
        <fullName evidence="2">Uncharacterized protein</fullName>
    </submittedName>
</protein>
<dbReference type="Proteomes" id="UP001353858">
    <property type="component" value="Unassembled WGS sequence"/>
</dbReference>
<reference evidence="3" key="1">
    <citation type="submission" date="2023-01" db="EMBL/GenBank/DDBJ databases">
        <title>Key to firefly adult light organ development and bioluminescence: homeobox transcription factors regulate luciferase expression and transportation to peroxisome.</title>
        <authorList>
            <person name="Fu X."/>
        </authorList>
    </citation>
    <scope>NUCLEOTIDE SEQUENCE [LARGE SCALE GENOMIC DNA]</scope>
</reference>